<dbReference type="AlphaFoldDB" id="A0A166VC70"/>
<evidence type="ECO:0008006" key="3">
    <source>
        <dbReference type="Google" id="ProtNLM"/>
    </source>
</evidence>
<reference evidence="1 2" key="1">
    <citation type="submission" date="2013-07" db="EMBL/GenBank/DDBJ databases">
        <title>Comparative Genomic and Metabolomic Analysis of Twelve Strains of Pseudoalteromonas luteoviolacea.</title>
        <authorList>
            <person name="Vynne N.G."/>
            <person name="Mansson M."/>
            <person name="Gram L."/>
        </authorList>
    </citation>
    <scope>NUCLEOTIDE SEQUENCE [LARGE SCALE GENOMIC DNA]</scope>
    <source>
        <strain evidence="1 2">DSM 6061</strain>
    </source>
</reference>
<comment type="caution">
    <text evidence="1">The sequence shown here is derived from an EMBL/GenBank/DDBJ whole genome shotgun (WGS) entry which is preliminary data.</text>
</comment>
<evidence type="ECO:0000313" key="1">
    <source>
        <dbReference type="EMBL" id="KZN32477.1"/>
    </source>
</evidence>
<dbReference type="STRING" id="43657.S4054249_11755"/>
<proteinExistence type="predicted"/>
<dbReference type="Proteomes" id="UP000076643">
    <property type="component" value="Unassembled WGS sequence"/>
</dbReference>
<dbReference type="RefSeq" id="WP_063356345.1">
    <property type="nucleotide sequence ID" value="NZ_AQHB01000023.1"/>
</dbReference>
<keyword evidence="2" id="KW-1185">Reference proteome</keyword>
<protein>
    <recommendedName>
        <fullName evidence="3">Dienelactone hydrolase domain-containing protein</fullName>
    </recommendedName>
</protein>
<evidence type="ECO:0000313" key="2">
    <source>
        <dbReference type="Proteomes" id="UP000076643"/>
    </source>
</evidence>
<dbReference type="PATRIC" id="fig|1365250.3.peg.4327"/>
<dbReference type="EMBL" id="AUYB01000132">
    <property type="protein sequence ID" value="KZN32477.1"/>
    <property type="molecule type" value="Genomic_DNA"/>
</dbReference>
<gene>
    <name evidence="1" type="ORF">N475_22615</name>
</gene>
<name>A0A166VC70_9GAMM</name>
<organism evidence="1 2">
    <name type="scientific">Pseudoalteromonas luteoviolacea DSM 6061</name>
    <dbReference type="NCBI Taxonomy" id="1365250"/>
    <lineage>
        <taxon>Bacteria</taxon>
        <taxon>Pseudomonadati</taxon>
        <taxon>Pseudomonadota</taxon>
        <taxon>Gammaproteobacteria</taxon>
        <taxon>Alteromonadales</taxon>
        <taxon>Pseudoalteromonadaceae</taxon>
        <taxon>Pseudoalteromonas</taxon>
    </lineage>
</organism>
<accession>A0A166VC70</accession>
<sequence>MITLVVSDIFGQTKSLESFANELDGSTAICSPYPFRQGHLDRDESSAYRQFMETTGHDKYVEKVAEAISSKQPDLIIGFSAGAVASWRALSAIPIKSTTKLLAFYPGQIRNHLQLHPKCDVEIYFPYEESHFDVKPVIAHLSNVNGVKCYRTRYNHGFMNALSENFSAHAYQHFTRMCQQNITQAIKLKLANRRIKSGLELTM</sequence>